<protein>
    <submittedName>
        <fullName evidence="2">Diacylglycerol acyltransferase</fullName>
    </submittedName>
</protein>
<dbReference type="PANTHER" id="PTHR22753">
    <property type="entry name" value="TRANSMEMBRANE PROTEIN 68"/>
    <property type="match status" value="1"/>
</dbReference>
<dbReference type="CDD" id="cd07987">
    <property type="entry name" value="LPLAT_MGAT-like"/>
    <property type="match status" value="1"/>
</dbReference>
<dbReference type="EMBL" id="PVNL01000074">
    <property type="protein sequence ID" value="PRQ06492.1"/>
    <property type="molecule type" value="Genomic_DNA"/>
</dbReference>
<reference evidence="2 3" key="1">
    <citation type="submission" date="2018-03" db="EMBL/GenBank/DDBJ databases">
        <title>Draft Genome Sequences of the Obligatory Marine Myxobacteria Enhygromyxa salina SWB007.</title>
        <authorList>
            <person name="Poehlein A."/>
            <person name="Moghaddam J.A."/>
            <person name="Harms H."/>
            <person name="Alanjari M."/>
            <person name="Koenig G.M."/>
            <person name="Daniel R."/>
            <person name="Schaeberle T.F."/>
        </authorList>
    </citation>
    <scope>NUCLEOTIDE SEQUENCE [LARGE SCALE GENOMIC DNA]</scope>
    <source>
        <strain evidence="2 3">SWB007</strain>
    </source>
</reference>
<name>A0A2S9YN28_9BACT</name>
<sequence>MVTIPTSDQLIPADTFWRALAPARAYFSPELLGLEHITPNRPTVFVANHALYGLFEMLVGSAILKETGVRPRGLLADFHLQIPGWRKFMQYLGAVAASRANMEALLNAGESPFTFPGGLRELAKRKGEAYKLMWGEHVGWVRIAVEHGCTITPIAVFGPEHAFTIMWDANDMLNMAPMRMLARMGVLGRVADAYGVDINELPISPLARGIGLSPIPRPERCYFSICAPIETAEYKDRVDDRDAMMALRDQVSGTLEAEFERLERRRSTDENIGFLRKLLTD</sequence>
<dbReference type="Pfam" id="PF01553">
    <property type="entry name" value="Acyltransferase"/>
    <property type="match status" value="1"/>
</dbReference>
<keyword evidence="2" id="KW-0808">Transferase</keyword>
<dbReference type="Proteomes" id="UP000238823">
    <property type="component" value="Unassembled WGS sequence"/>
</dbReference>
<dbReference type="RefSeq" id="WP_106090779.1">
    <property type="nucleotide sequence ID" value="NZ_PVNL01000074.1"/>
</dbReference>
<dbReference type="PANTHER" id="PTHR22753:SF14">
    <property type="entry name" value="MONOACYLGLYCEROL_DIACYLGLYCEROL O-ACYLTRANSFERASE"/>
    <property type="match status" value="1"/>
</dbReference>
<dbReference type="AlphaFoldDB" id="A0A2S9YN28"/>
<proteinExistence type="predicted"/>
<dbReference type="SMART" id="SM00563">
    <property type="entry name" value="PlsC"/>
    <property type="match status" value="1"/>
</dbReference>
<organism evidence="2 3">
    <name type="scientific">Enhygromyxa salina</name>
    <dbReference type="NCBI Taxonomy" id="215803"/>
    <lineage>
        <taxon>Bacteria</taxon>
        <taxon>Pseudomonadati</taxon>
        <taxon>Myxococcota</taxon>
        <taxon>Polyangia</taxon>
        <taxon>Nannocystales</taxon>
        <taxon>Nannocystaceae</taxon>
        <taxon>Enhygromyxa</taxon>
    </lineage>
</organism>
<dbReference type="GO" id="GO:0016020">
    <property type="term" value="C:membrane"/>
    <property type="evidence" value="ECO:0007669"/>
    <property type="project" value="TreeGrafter"/>
</dbReference>
<dbReference type="InterPro" id="IPR002123">
    <property type="entry name" value="Plipid/glycerol_acylTrfase"/>
</dbReference>
<evidence type="ECO:0000313" key="2">
    <source>
        <dbReference type="EMBL" id="PRQ06492.1"/>
    </source>
</evidence>
<comment type="caution">
    <text evidence="2">The sequence shown here is derived from an EMBL/GenBank/DDBJ whole genome shotgun (WGS) entry which is preliminary data.</text>
</comment>
<keyword evidence="2" id="KW-0012">Acyltransferase</keyword>
<dbReference type="GO" id="GO:0016746">
    <property type="term" value="F:acyltransferase activity"/>
    <property type="evidence" value="ECO:0007669"/>
    <property type="project" value="UniProtKB-KW"/>
</dbReference>
<gene>
    <name evidence="2" type="ORF">ENSA7_38110</name>
</gene>
<evidence type="ECO:0000259" key="1">
    <source>
        <dbReference type="SMART" id="SM00563"/>
    </source>
</evidence>
<feature type="domain" description="Phospholipid/glycerol acyltransferase" evidence="1">
    <location>
        <begin position="43"/>
        <end position="159"/>
    </location>
</feature>
<evidence type="ECO:0000313" key="3">
    <source>
        <dbReference type="Proteomes" id="UP000238823"/>
    </source>
</evidence>
<accession>A0A2S9YN28</accession>
<dbReference type="OrthoDB" id="5496738at2"/>